<feature type="compositionally biased region" description="Acidic residues" evidence="1">
    <location>
        <begin position="128"/>
        <end position="140"/>
    </location>
</feature>
<evidence type="ECO:0000313" key="2">
    <source>
        <dbReference type="EMBL" id="KAG6369769.1"/>
    </source>
</evidence>
<comment type="caution">
    <text evidence="2">The sequence shown here is derived from an EMBL/GenBank/DDBJ whole genome shotgun (WGS) entry which is preliminary data.</text>
</comment>
<gene>
    <name evidence="3" type="ORF">JVT61DRAFT_12488</name>
    <name evidence="2" type="ORF">JVT61DRAFT_13586</name>
</gene>
<feature type="compositionally biased region" description="Basic and acidic residues" evidence="1">
    <location>
        <begin position="99"/>
        <end position="108"/>
    </location>
</feature>
<feature type="region of interest" description="Disordered" evidence="1">
    <location>
        <begin position="99"/>
        <end position="168"/>
    </location>
</feature>
<dbReference type="Proteomes" id="UP000683000">
    <property type="component" value="Unassembled WGS sequence"/>
</dbReference>
<protein>
    <submittedName>
        <fullName evidence="2">Uncharacterized protein</fullName>
    </submittedName>
</protein>
<proteinExistence type="predicted"/>
<name>A0A8I2YD34_9AGAM</name>
<reference evidence="2" key="1">
    <citation type="submission" date="2021-03" db="EMBL/GenBank/DDBJ databases">
        <title>Evolutionary innovations through gain and loss of genes in the ectomycorrhizal Boletales.</title>
        <authorList>
            <person name="Wu G."/>
            <person name="Miyauchi S."/>
            <person name="Morin E."/>
            <person name="Yang Z.-L."/>
            <person name="Xu J."/>
            <person name="Martin F.M."/>
        </authorList>
    </citation>
    <scope>NUCLEOTIDE SEQUENCE</scope>
    <source>
        <strain evidence="2">BR01</strain>
    </source>
</reference>
<dbReference type="EMBL" id="JAGFBS010000066">
    <property type="protein sequence ID" value="KAG6369769.1"/>
    <property type="molecule type" value="Genomic_DNA"/>
</dbReference>
<dbReference type="EMBL" id="JAGFBS010000057">
    <property type="protein sequence ID" value="KAG6370082.1"/>
    <property type="molecule type" value="Genomic_DNA"/>
</dbReference>
<keyword evidence="4" id="KW-1185">Reference proteome</keyword>
<organism evidence="2 4">
    <name type="scientific">Boletus reticuloceps</name>
    <dbReference type="NCBI Taxonomy" id="495285"/>
    <lineage>
        <taxon>Eukaryota</taxon>
        <taxon>Fungi</taxon>
        <taxon>Dikarya</taxon>
        <taxon>Basidiomycota</taxon>
        <taxon>Agaricomycotina</taxon>
        <taxon>Agaricomycetes</taxon>
        <taxon>Agaricomycetidae</taxon>
        <taxon>Boletales</taxon>
        <taxon>Boletineae</taxon>
        <taxon>Boletaceae</taxon>
        <taxon>Boletoideae</taxon>
        <taxon>Boletus</taxon>
    </lineage>
</organism>
<feature type="compositionally biased region" description="Basic residues" evidence="1">
    <location>
        <begin position="30"/>
        <end position="39"/>
    </location>
</feature>
<dbReference type="OrthoDB" id="3021720at2759"/>
<feature type="region of interest" description="Disordered" evidence="1">
    <location>
        <begin position="182"/>
        <end position="232"/>
    </location>
</feature>
<accession>A0A8I2YD34</accession>
<feature type="compositionally biased region" description="Basic and acidic residues" evidence="1">
    <location>
        <begin position="141"/>
        <end position="152"/>
    </location>
</feature>
<dbReference type="AlphaFoldDB" id="A0A8I2YD34"/>
<feature type="region of interest" description="Disordered" evidence="1">
    <location>
        <begin position="1"/>
        <end position="85"/>
    </location>
</feature>
<feature type="compositionally biased region" description="Low complexity" evidence="1">
    <location>
        <begin position="68"/>
        <end position="85"/>
    </location>
</feature>
<feature type="compositionally biased region" description="Basic and acidic residues" evidence="1">
    <location>
        <begin position="191"/>
        <end position="202"/>
    </location>
</feature>
<evidence type="ECO:0000313" key="3">
    <source>
        <dbReference type="EMBL" id="KAG6370082.1"/>
    </source>
</evidence>
<evidence type="ECO:0000256" key="1">
    <source>
        <dbReference type="SAM" id="MobiDB-lite"/>
    </source>
</evidence>
<sequence length="273" mass="31499">MPPSPRDDVPPLMFAYDSASSSSSSSPPARRYRLVRKRSPSPSSNHYHSHHSPRPYSPSSREADIARLLDPAYASPAPYSPLSKSPMMAVKEVYVDHHGDLHDPDFRDFPPFGHSHFQSRRPCWESTYGDEEDSDDEETQAEQRRPSFEPQRRRPSSTVTYHPPPIYYPYDEPASYESRFLAEDEEEEGEQLERVPLKEKSFGRRPRSPTKASKGQDEKPLPSTAEGDQVIQADSEWTPTCTQNLRRHWQAITLSLRFSLFRTKRRLRRRVTG</sequence>
<feature type="compositionally biased region" description="Low complexity" evidence="1">
    <location>
        <begin position="18"/>
        <end position="29"/>
    </location>
</feature>
<evidence type="ECO:0000313" key="4">
    <source>
        <dbReference type="Proteomes" id="UP000683000"/>
    </source>
</evidence>